<feature type="compositionally biased region" description="Basic and acidic residues" evidence="2">
    <location>
        <begin position="476"/>
        <end position="489"/>
    </location>
</feature>
<dbReference type="GO" id="GO:0004828">
    <property type="term" value="F:serine-tRNA ligase activity"/>
    <property type="evidence" value="ECO:0007669"/>
    <property type="project" value="InterPro"/>
</dbReference>
<dbReference type="SUPFAM" id="SSF55681">
    <property type="entry name" value="Class II aaRS and biotin synthetases"/>
    <property type="match status" value="1"/>
</dbReference>
<dbReference type="Gene3D" id="1.10.287.40">
    <property type="entry name" value="Serine-tRNA synthetase, tRNA binding domain"/>
    <property type="match status" value="1"/>
</dbReference>
<dbReference type="InterPro" id="IPR015866">
    <property type="entry name" value="Ser-tRNA-synth_1_N"/>
</dbReference>
<reference evidence="4" key="1">
    <citation type="submission" date="2020-05" db="UniProtKB">
        <authorList>
            <consortium name="EnsemblMetazoa"/>
        </authorList>
    </citation>
    <scope>IDENTIFICATION</scope>
    <source>
        <strain evidence="4">Aabys</strain>
    </source>
</reference>
<dbReference type="RefSeq" id="XP_058981426.1">
    <property type="nucleotide sequence ID" value="XM_059125443.1"/>
</dbReference>
<dbReference type="VEuPathDB" id="VectorBase:MDOA011549"/>
<organism evidence="4">
    <name type="scientific">Musca domestica</name>
    <name type="common">House fly</name>
    <dbReference type="NCBI Taxonomy" id="7370"/>
    <lineage>
        <taxon>Eukaryota</taxon>
        <taxon>Metazoa</taxon>
        <taxon>Ecdysozoa</taxon>
        <taxon>Arthropoda</taxon>
        <taxon>Hexapoda</taxon>
        <taxon>Insecta</taxon>
        <taxon>Pterygota</taxon>
        <taxon>Neoptera</taxon>
        <taxon>Endopterygota</taxon>
        <taxon>Diptera</taxon>
        <taxon>Brachycera</taxon>
        <taxon>Muscomorpha</taxon>
        <taxon>Muscoidea</taxon>
        <taxon>Muscidae</taxon>
        <taxon>Musca</taxon>
    </lineage>
</organism>
<dbReference type="VEuPathDB" id="VectorBase:MDOMA2_001216"/>
<evidence type="ECO:0000313" key="4">
    <source>
        <dbReference type="EnsemblMetazoa" id="MDOA011549-PB"/>
    </source>
</evidence>
<dbReference type="AlphaFoldDB" id="A0A1I8N4U3"/>
<dbReference type="InterPro" id="IPR045864">
    <property type="entry name" value="aa-tRNA-synth_II/BPL/LPL"/>
</dbReference>
<name>A0A1I8N4U3_MUSDO</name>
<dbReference type="Gene3D" id="3.30.930.10">
    <property type="entry name" value="Bira Bifunctional Protein, Domain 2"/>
    <property type="match status" value="1"/>
</dbReference>
<evidence type="ECO:0000313" key="5">
    <source>
        <dbReference type="Proteomes" id="UP001652621"/>
    </source>
</evidence>
<evidence type="ECO:0000256" key="1">
    <source>
        <dbReference type="SAM" id="Coils"/>
    </source>
</evidence>
<dbReference type="InterPro" id="IPR010978">
    <property type="entry name" value="tRNA-bd_arm"/>
</dbReference>
<evidence type="ECO:0000256" key="2">
    <source>
        <dbReference type="SAM" id="MobiDB-lite"/>
    </source>
</evidence>
<feature type="domain" description="Serine-tRNA synthetase type1 N-terminal" evidence="3">
    <location>
        <begin position="54"/>
        <end position="162"/>
    </location>
</feature>
<dbReference type="OrthoDB" id="24683at2759"/>
<evidence type="ECO:0000313" key="6">
    <source>
        <dbReference type="RefSeq" id="XP_058981426.1"/>
    </source>
</evidence>
<protein>
    <submittedName>
        <fullName evidence="6">Serine--tRNA synthetase-like protein Slimp</fullName>
    </submittedName>
</protein>
<dbReference type="GO" id="GO:0005524">
    <property type="term" value="F:ATP binding"/>
    <property type="evidence" value="ECO:0007669"/>
    <property type="project" value="InterPro"/>
</dbReference>
<dbReference type="GO" id="GO:0006434">
    <property type="term" value="P:seryl-tRNA aminoacylation"/>
    <property type="evidence" value="ECO:0007669"/>
    <property type="project" value="InterPro"/>
</dbReference>
<proteinExistence type="predicted"/>
<reference evidence="6" key="2">
    <citation type="submission" date="2025-05" db="UniProtKB">
        <authorList>
            <consortium name="RefSeq"/>
        </authorList>
    </citation>
    <scope>IDENTIFICATION</scope>
    <source>
        <strain evidence="6">Aabys</strain>
        <tissue evidence="6">Whole body</tissue>
    </source>
</reference>
<evidence type="ECO:0000259" key="3">
    <source>
        <dbReference type="Pfam" id="PF02403"/>
    </source>
</evidence>
<dbReference type="STRING" id="7370.A0A1I8N4U3"/>
<dbReference type="SUPFAM" id="SSF46589">
    <property type="entry name" value="tRNA-binding arm"/>
    <property type="match status" value="1"/>
</dbReference>
<dbReference type="InterPro" id="IPR002317">
    <property type="entry name" value="Ser-tRNA-ligase_type_1"/>
</dbReference>
<dbReference type="PANTHER" id="PTHR11778">
    <property type="entry name" value="SERYL-TRNA SYNTHETASE"/>
    <property type="match status" value="1"/>
</dbReference>
<dbReference type="Pfam" id="PF02403">
    <property type="entry name" value="Seryl_tRNA_N"/>
    <property type="match status" value="1"/>
</dbReference>
<gene>
    <name evidence="4" type="primary">101900229</name>
    <name evidence="6" type="synonym">LOC131803766</name>
</gene>
<feature type="compositionally biased region" description="Low complexity" evidence="2">
    <location>
        <begin position="463"/>
        <end position="473"/>
    </location>
</feature>
<accession>A0A1I8N4U3</accession>
<feature type="region of interest" description="Disordered" evidence="2">
    <location>
        <begin position="461"/>
        <end position="489"/>
    </location>
</feature>
<feature type="coiled-coil region" evidence="1">
    <location>
        <begin position="88"/>
        <end position="144"/>
    </location>
</feature>
<sequence>MHKLSRIIPYTTYISRNLLNCNGLHTSCQRQVSALYITGDKARENYVTLQPYLDFKGTFADMESLENSIKKRKMTMDLKEVYRMFENYKAKSKEIENVEKEREVIAKQLKDMGKSKDQQNTETINRLKEQGKELRNRLKSLKNDFYPVEDEFCQAFLHLPNLLDRQCPEGEHERILYRSKLNETQSPEVPSHLQQTDQIRYIDNTRYYLMKQAAKFDLYCTDAMVKYFLQKEQFIQTCNPDFVRCVLLEANATPLERYHKVEEHQVQNKLNGAYLTGGGSFESFLGAVTKLCVYPSVIPLKYICSGRLYERSSEEENHPASLYTAIQTNAVQTFVACLNAQQAEEHMDTILNRCVDFYKIFANLHFRVVYVKAADLMPSESLRAQIEVYSPHEKRYVCVGRISNYKDFVSKRILFTMREQKEYKFLHLIGGPILYTTRLIAALMESQEPLDYQKLMENLKLKPQQQQQQPSSSDASSKEKLEEFKSLFK</sequence>
<dbReference type="eggNOG" id="KOG2509">
    <property type="taxonomic scope" value="Eukaryota"/>
</dbReference>
<keyword evidence="5" id="KW-1185">Reference proteome</keyword>
<dbReference type="InterPro" id="IPR042103">
    <property type="entry name" value="SerRS_1_N_sf"/>
</dbReference>
<dbReference type="Proteomes" id="UP001652621">
    <property type="component" value="Unplaced"/>
</dbReference>
<keyword evidence="1" id="KW-0175">Coiled coil</keyword>
<dbReference type="RefSeq" id="XP_011295247.2">
    <property type="nucleotide sequence ID" value="XM_011296945.3"/>
</dbReference>
<dbReference type="PIRSF" id="PIRSF001529">
    <property type="entry name" value="Ser-tRNA-synth_IIa"/>
    <property type="match status" value="1"/>
</dbReference>
<dbReference type="KEGG" id="mde:101900229"/>
<dbReference type="EnsemblMetazoa" id="MDOA011549-RB">
    <property type="protein sequence ID" value="MDOA011549-PB"/>
    <property type="gene ID" value="MDOA011549"/>
</dbReference>